<name>A0A4Q1KBU7_9FLAO</name>
<dbReference type="InterPro" id="IPR025348">
    <property type="entry name" value="DUF4252"/>
</dbReference>
<comment type="caution">
    <text evidence="1">The sequence shown here is derived from an EMBL/GenBank/DDBJ whole genome shotgun (WGS) entry which is preliminary data.</text>
</comment>
<dbReference type="Proteomes" id="UP000289857">
    <property type="component" value="Unassembled WGS sequence"/>
</dbReference>
<dbReference type="EMBL" id="SBKN01000004">
    <property type="protein sequence ID" value="RXR22522.1"/>
    <property type="molecule type" value="Genomic_DNA"/>
</dbReference>
<keyword evidence="2" id="KW-1185">Reference proteome</keyword>
<organism evidence="1 2">
    <name type="scientific">Flavobacterium stagni</name>
    <dbReference type="NCBI Taxonomy" id="2506421"/>
    <lineage>
        <taxon>Bacteria</taxon>
        <taxon>Pseudomonadati</taxon>
        <taxon>Bacteroidota</taxon>
        <taxon>Flavobacteriia</taxon>
        <taxon>Flavobacteriales</taxon>
        <taxon>Flavobacteriaceae</taxon>
        <taxon>Flavobacterium</taxon>
    </lineage>
</organism>
<reference evidence="2" key="1">
    <citation type="submission" date="2019-01" db="EMBL/GenBank/DDBJ databases">
        <title>Cytophagaceae bacterium strain CAR-16.</title>
        <authorList>
            <person name="Chen W.-M."/>
        </authorList>
    </citation>
    <scope>NUCLEOTIDE SEQUENCE [LARGE SCALE GENOMIC DNA]</scope>
    <source>
        <strain evidence="2">WWJ-16</strain>
    </source>
</reference>
<dbReference type="AlphaFoldDB" id="A0A4Q1KBU7"/>
<evidence type="ECO:0000313" key="2">
    <source>
        <dbReference type="Proteomes" id="UP000289857"/>
    </source>
</evidence>
<dbReference type="PROSITE" id="PS51257">
    <property type="entry name" value="PROKAR_LIPOPROTEIN"/>
    <property type="match status" value="1"/>
</dbReference>
<accession>A0A4Q1KBU7</accession>
<protein>
    <submittedName>
        <fullName evidence="1">DUF4252 domain-containing protein</fullName>
    </submittedName>
</protein>
<proteinExistence type="predicted"/>
<dbReference type="OrthoDB" id="1143555at2"/>
<sequence>MSTVVRLFYALTFLLSLLLVSCQSEPSMQKYFVDHQQKPGFSVFDVPSSIINADKAHLSAEQKRVLGTFKKLNVLFYKADPKHPHKIDAERKQMQTILKDTTHYQQLMKFGSGKDGGSISFVGSEDDVEEIVLYGCKSDGGLAVIRILGDKMNPADAMTFLSVLQSSEVNMQQLEPLKGILKP</sequence>
<evidence type="ECO:0000313" key="1">
    <source>
        <dbReference type="EMBL" id="RXR22522.1"/>
    </source>
</evidence>
<dbReference type="Pfam" id="PF14060">
    <property type="entry name" value="DUF4252"/>
    <property type="match status" value="1"/>
</dbReference>
<gene>
    <name evidence="1" type="ORF">EQG61_08030</name>
</gene>